<name>A0A0G1QHJ4_9BACT</name>
<proteinExistence type="predicted"/>
<evidence type="ECO:0000313" key="1">
    <source>
        <dbReference type="EMBL" id="KKU44469.1"/>
    </source>
</evidence>
<reference evidence="1 2" key="1">
    <citation type="journal article" date="2015" name="Nature">
        <title>rRNA introns, odd ribosomes, and small enigmatic genomes across a large radiation of phyla.</title>
        <authorList>
            <person name="Brown C.T."/>
            <person name="Hug L.A."/>
            <person name="Thomas B.C."/>
            <person name="Sharon I."/>
            <person name="Castelle C.J."/>
            <person name="Singh A."/>
            <person name="Wilkins M.J."/>
            <person name="Williams K.H."/>
            <person name="Banfield J.F."/>
        </authorList>
    </citation>
    <scope>NUCLEOTIDE SEQUENCE [LARGE SCALE GENOMIC DNA]</scope>
</reference>
<dbReference type="AlphaFoldDB" id="A0A0G1QHJ4"/>
<protein>
    <submittedName>
        <fullName evidence="1">Uncharacterized protein</fullName>
    </submittedName>
</protein>
<accession>A0A0G1QHJ4</accession>
<organism evidence="1 2">
    <name type="scientific">Berkelbacteria bacterium GW2011_GWA2_46_7</name>
    <dbReference type="NCBI Taxonomy" id="1618335"/>
    <lineage>
        <taxon>Bacteria</taxon>
        <taxon>Candidatus Berkelbacteria</taxon>
    </lineage>
</organism>
<evidence type="ECO:0000313" key="2">
    <source>
        <dbReference type="Proteomes" id="UP000034487"/>
    </source>
</evidence>
<sequence length="64" mass="7329">MSGTTNGQDEEVIAIIYSVSGGLDNPYPIYYSYSKDNPWRSLWMSGKELNTWPLDGWPSYFCVK</sequence>
<dbReference type="EMBL" id="LCMV01000004">
    <property type="protein sequence ID" value="KKU44469.1"/>
    <property type="molecule type" value="Genomic_DNA"/>
</dbReference>
<gene>
    <name evidence="1" type="ORF">UX60_C0004G0008</name>
</gene>
<dbReference type="Proteomes" id="UP000034487">
    <property type="component" value="Unassembled WGS sequence"/>
</dbReference>
<comment type="caution">
    <text evidence="1">The sequence shown here is derived from an EMBL/GenBank/DDBJ whole genome shotgun (WGS) entry which is preliminary data.</text>
</comment>